<dbReference type="KEGG" id="thei:K1720_07620"/>
<dbReference type="NCBIfam" id="NF005292">
    <property type="entry name" value="PRK06815.1"/>
    <property type="match status" value="1"/>
</dbReference>
<dbReference type="GO" id="GO:0003941">
    <property type="term" value="F:L-serine ammonia-lyase activity"/>
    <property type="evidence" value="ECO:0007669"/>
    <property type="project" value="TreeGrafter"/>
</dbReference>
<gene>
    <name evidence="6" type="ORF">K1720_07620</name>
</gene>
<protein>
    <submittedName>
        <fullName evidence="6">Threonine/serine dehydratase</fullName>
    </submittedName>
</protein>
<dbReference type="InterPro" id="IPR001926">
    <property type="entry name" value="TrpB-like_PALP"/>
</dbReference>
<dbReference type="GO" id="GO:0030170">
    <property type="term" value="F:pyridoxal phosphate binding"/>
    <property type="evidence" value="ECO:0007669"/>
    <property type="project" value="InterPro"/>
</dbReference>
<dbReference type="RefSeq" id="WP_251948202.1">
    <property type="nucleotide sequence ID" value="NZ_CP080572.1"/>
</dbReference>
<dbReference type="SUPFAM" id="SSF53686">
    <property type="entry name" value="Tryptophan synthase beta subunit-like PLP-dependent enzymes"/>
    <property type="match status" value="1"/>
</dbReference>
<dbReference type="FunFam" id="3.40.50.1100:FF:000007">
    <property type="entry name" value="L-threonine dehydratase catabolic TdcB"/>
    <property type="match status" value="1"/>
</dbReference>
<dbReference type="GO" id="GO:0004794">
    <property type="term" value="F:threonine deaminase activity"/>
    <property type="evidence" value="ECO:0007669"/>
    <property type="project" value="TreeGrafter"/>
</dbReference>
<dbReference type="InterPro" id="IPR050147">
    <property type="entry name" value="Ser/Thr_Dehydratase"/>
</dbReference>
<sequence length="325" mass="35960">MIDVVKEVTEAEKRIRKYIRETPLEYSPFLSQKGDANVYLKLENFQVTGSFKIRGVLNKLLSLSEEEKRKKIITASSGNHGVAFAYATSELGLNGIVFLPENASPAKIKDIEHYNVELKFYGKDIVETEKFAREFAENNGMIYIPPYNDPKIIGGQGTIGIELERELKEIDAVLIPVGGGGLISGIAGYLKSLNPNIKIIGVQPENSAVMYHSIKAGKILQMVSKPTLADGTAGGIEKNSITFDLCKKYVDDFILVSEKEITTAILLMLERHHMVVEGAAALSIAGYLKDLKRFKHKNVVLIISGCRISLNILISLLKSKFPMEE</sequence>
<evidence type="ECO:0000256" key="3">
    <source>
        <dbReference type="ARBA" id="ARBA00022898"/>
    </source>
</evidence>
<dbReference type="PROSITE" id="PS00165">
    <property type="entry name" value="DEHYDRATASE_SER_THR"/>
    <property type="match status" value="1"/>
</dbReference>
<dbReference type="GeneID" id="72778205"/>
<dbReference type="AlphaFoldDB" id="A0A9E7SBY6"/>
<keyword evidence="7" id="KW-1185">Reference proteome</keyword>
<keyword evidence="4" id="KW-0456">Lyase</keyword>
<dbReference type="GO" id="GO:0006567">
    <property type="term" value="P:L-threonine catabolic process"/>
    <property type="evidence" value="ECO:0007669"/>
    <property type="project" value="TreeGrafter"/>
</dbReference>
<dbReference type="InterPro" id="IPR036052">
    <property type="entry name" value="TrpB-like_PALP_sf"/>
</dbReference>
<keyword evidence="3" id="KW-0663">Pyridoxal phosphate</keyword>
<dbReference type="Pfam" id="PF00291">
    <property type="entry name" value="PALP"/>
    <property type="match status" value="1"/>
</dbReference>
<evidence type="ECO:0000313" key="7">
    <source>
        <dbReference type="Proteomes" id="UP001056425"/>
    </source>
</evidence>
<feature type="domain" description="Tryptophan synthase beta chain-like PALP" evidence="5">
    <location>
        <begin position="16"/>
        <end position="305"/>
    </location>
</feature>
<accession>A0A9E7SBY6</accession>
<evidence type="ECO:0000256" key="4">
    <source>
        <dbReference type="ARBA" id="ARBA00023239"/>
    </source>
</evidence>
<dbReference type="PANTHER" id="PTHR48078">
    <property type="entry name" value="THREONINE DEHYDRATASE, MITOCHONDRIAL-RELATED"/>
    <property type="match status" value="1"/>
</dbReference>
<dbReference type="EMBL" id="CP080572">
    <property type="protein sequence ID" value="USG99393.1"/>
    <property type="molecule type" value="Genomic_DNA"/>
</dbReference>
<dbReference type="PANTHER" id="PTHR48078:SF6">
    <property type="entry name" value="L-THREONINE DEHYDRATASE CATABOLIC TDCB"/>
    <property type="match status" value="1"/>
</dbReference>
<dbReference type="GO" id="GO:0009097">
    <property type="term" value="P:isoleucine biosynthetic process"/>
    <property type="evidence" value="ECO:0007669"/>
    <property type="project" value="TreeGrafter"/>
</dbReference>
<evidence type="ECO:0000259" key="5">
    <source>
        <dbReference type="Pfam" id="PF00291"/>
    </source>
</evidence>
<evidence type="ECO:0000256" key="2">
    <source>
        <dbReference type="ARBA" id="ARBA00010869"/>
    </source>
</evidence>
<dbReference type="CDD" id="cd01562">
    <property type="entry name" value="Thr-dehyd"/>
    <property type="match status" value="1"/>
</dbReference>
<dbReference type="GO" id="GO:0006565">
    <property type="term" value="P:L-serine catabolic process"/>
    <property type="evidence" value="ECO:0007669"/>
    <property type="project" value="TreeGrafter"/>
</dbReference>
<comment type="cofactor">
    <cofactor evidence="1">
        <name>pyridoxal 5'-phosphate</name>
        <dbReference type="ChEBI" id="CHEBI:597326"/>
    </cofactor>
</comment>
<evidence type="ECO:0000313" key="6">
    <source>
        <dbReference type="EMBL" id="USG99393.1"/>
    </source>
</evidence>
<name>A0A9E7SBY6_9EURY</name>
<proteinExistence type="inferred from homology"/>
<dbReference type="InterPro" id="IPR000634">
    <property type="entry name" value="Ser/Thr_deHydtase_PyrdxlP-BS"/>
</dbReference>
<dbReference type="FunFam" id="3.40.50.1100:FF:000005">
    <property type="entry name" value="Threonine dehydratase catabolic"/>
    <property type="match status" value="1"/>
</dbReference>
<evidence type="ECO:0000256" key="1">
    <source>
        <dbReference type="ARBA" id="ARBA00001933"/>
    </source>
</evidence>
<dbReference type="Gene3D" id="3.40.50.1100">
    <property type="match status" value="2"/>
</dbReference>
<organism evidence="6 7">
    <name type="scientific">Thermococcus argininiproducens</name>
    <dbReference type="NCBI Taxonomy" id="2866384"/>
    <lineage>
        <taxon>Archaea</taxon>
        <taxon>Methanobacteriati</taxon>
        <taxon>Methanobacteriota</taxon>
        <taxon>Thermococci</taxon>
        <taxon>Thermococcales</taxon>
        <taxon>Thermococcaceae</taxon>
        <taxon>Thermococcus</taxon>
    </lineage>
</organism>
<reference evidence="6 7" key="1">
    <citation type="submission" date="2021-08" db="EMBL/GenBank/DDBJ databases">
        <title>Thermococcus onnuriiensis IOH2.</title>
        <authorList>
            <person name="Park Y.-J."/>
        </authorList>
    </citation>
    <scope>NUCLEOTIDE SEQUENCE [LARGE SCALE GENOMIC DNA]</scope>
    <source>
        <strain evidence="6 7">IOH2</strain>
    </source>
</reference>
<dbReference type="Proteomes" id="UP001056425">
    <property type="component" value="Chromosome"/>
</dbReference>
<comment type="similarity">
    <text evidence="2">Belongs to the serine/threonine dehydratase family.</text>
</comment>